<dbReference type="PANTHER" id="PTHR21716:SF53">
    <property type="entry name" value="PERMEASE PERM-RELATED"/>
    <property type="match status" value="1"/>
</dbReference>
<feature type="transmembrane region" description="Helical" evidence="8">
    <location>
        <begin position="68"/>
        <end position="86"/>
    </location>
</feature>
<feature type="transmembrane region" description="Helical" evidence="8">
    <location>
        <begin position="176"/>
        <end position="201"/>
    </location>
</feature>
<feature type="transmembrane region" description="Helical" evidence="8">
    <location>
        <begin position="333"/>
        <end position="366"/>
    </location>
</feature>
<feature type="transmembrane region" description="Helical" evidence="8">
    <location>
        <begin position="279"/>
        <end position="312"/>
    </location>
</feature>
<comment type="caution">
    <text evidence="9">The sequence shown here is derived from an EMBL/GenBank/DDBJ whole genome shotgun (WGS) entry which is preliminary data.</text>
</comment>
<comment type="subcellular location">
    <subcellularLocation>
        <location evidence="1">Cell membrane</location>
        <topology evidence="1">Multi-pass membrane protein</topology>
    </subcellularLocation>
</comment>
<comment type="similarity">
    <text evidence="2">Belongs to the autoinducer-2 exporter (AI-2E) (TC 2.A.86) family.</text>
</comment>
<evidence type="ECO:0000256" key="6">
    <source>
        <dbReference type="ARBA" id="ARBA00022989"/>
    </source>
</evidence>
<evidence type="ECO:0000256" key="4">
    <source>
        <dbReference type="ARBA" id="ARBA00022475"/>
    </source>
</evidence>
<evidence type="ECO:0000256" key="5">
    <source>
        <dbReference type="ARBA" id="ARBA00022692"/>
    </source>
</evidence>
<accession>A0A7Z0EFI4</accession>
<protein>
    <submittedName>
        <fullName evidence="9">Putative PurR-regulated permease PerM</fullName>
    </submittedName>
</protein>
<evidence type="ECO:0000256" key="2">
    <source>
        <dbReference type="ARBA" id="ARBA00009773"/>
    </source>
</evidence>
<dbReference type="Proteomes" id="UP000537260">
    <property type="component" value="Unassembled WGS sequence"/>
</dbReference>
<evidence type="ECO:0000256" key="7">
    <source>
        <dbReference type="ARBA" id="ARBA00023136"/>
    </source>
</evidence>
<keyword evidence="5 8" id="KW-0812">Transmembrane</keyword>
<dbReference type="Pfam" id="PF01594">
    <property type="entry name" value="AI-2E_transport"/>
    <property type="match status" value="1"/>
</dbReference>
<sequence>MGLFDRRRIVAHTRPGPLTSATTAPPGPPRKTQWTDGFGRLATRSVQIIAVLLVVSVLVFGMTQLSLVVIPVVIALILAAAINPLMRWMRSRGVPDILATWLALVSLIVVLGGLGWLIVNAVRNQWTDLLDSAKDGLLQLQDSLAHLPFALSSEQFESVQKAVTDFLTSSQFGSGALAGVSAAGSFLTGLVLMAVVLFFFLKDGPRIWEFLLRPFTGESYARARRIGDKTVSTLGGYVRGTATVAAVDAIGIGVALAILQVPLALPLAVIVFLTSFIPLVGATAAGILAALVALVANGPGVALIVIIVVVAVNQLEGNFLQPVVMARSLKLHALVILLALTIGTVVGGIVGAVLSVPIAAVAWGIVTIWNGPNEPAEPAKQKRPE</sequence>
<proteinExistence type="inferred from homology"/>
<dbReference type="PANTHER" id="PTHR21716">
    <property type="entry name" value="TRANSMEMBRANE PROTEIN"/>
    <property type="match status" value="1"/>
</dbReference>
<dbReference type="EMBL" id="JACCFM010000001">
    <property type="protein sequence ID" value="NYJ20024.1"/>
    <property type="molecule type" value="Genomic_DNA"/>
</dbReference>
<evidence type="ECO:0000313" key="10">
    <source>
        <dbReference type="Proteomes" id="UP000537260"/>
    </source>
</evidence>
<evidence type="ECO:0000313" key="9">
    <source>
        <dbReference type="EMBL" id="NYJ20024.1"/>
    </source>
</evidence>
<name>A0A7Z0EFI4_9MICO</name>
<gene>
    <name evidence="9" type="ORF">HNR05_001815</name>
</gene>
<evidence type="ECO:0000256" key="8">
    <source>
        <dbReference type="SAM" id="Phobius"/>
    </source>
</evidence>
<dbReference type="RefSeq" id="WP_179578696.1">
    <property type="nucleotide sequence ID" value="NZ_JACCFM010000001.1"/>
</dbReference>
<keyword evidence="6 8" id="KW-1133">Transmembrane helix</keyword>
<organism evidence="9 10">
    <name type="scientific">Glaciibacter psychrotolerans</name>
    <dbReference type="NCBI Taxonomy" id="670054"/>
    <lineage>
        <taxon>Bacteria</taxon>
        <taxon>Bacillati</taxon>
        <taxon>Actinomycetota</taxon>
        <taxon>Actinomycetes</taxon>
        <taxon>Micrococcales</taxon>
        <taxon>Microbacteriaceae</taxon>
        <taxon>Glaciibacter</taxon>
    </lineage>
</organism>
<keyword evidence="4" id="KW-1003">Cell membrane</keyword>
<dbReference type="GO" id="GO:0005886">
    <property type="term" value="C:plasma membrane"/>
    <property type="evidence" value="ECO:0007669"/>
    <property type="project" value="UniProtKB-SubCell"/>
</dbReference>
<feature type="transmembrane region" description="Helical" evidence="8">
    <location>
        <begin position="98"/>
        <end position="119"/>
    </location>
</feature>
<dbReference type="InterPro" id="IPR002549">
    <property type="entry name" value="AI-2E-like"/>
</dbReference>
<evidence type="ECO:0000256" key="3">
    <source>
        <dbReference type="ARBA" id="ARBA00022448"/>
    </source>
</evidence>
<keyword evidence="7 8" id="KW-0472">Membrane</keyword>
<dbReference type="GO" id="GO:0055085">
    <property type="term" value="P:transmembrane transport"/>
    <property type="evidence" value="ECO:0007669"/>
    <property type="project" value="TreeGrafter"/>
</dbReference>
<dbReference type="AlphaFoldDB" id="A0A7Z0EFI4"/>
<evidence type="ECO:0000256" key="1">
    <source>
        <dbReference type="ARBA" id="ARBA00004651"/>
    </source>
</evidence>
<reference evidence="9 10" key="1">
    <citation type="submission" date="2020-07" db="EMBL/GenBank/DDBJ databases">
        <title>Sequencing the genomes of 1000 actinobacteria strains.</title>
        <authorList>
            <person name="Klenk H.-P."/>
        </authorList>
    </citation>
    <scope>NUCLEOTIDE SEQUENCE [LARGE SCALE GENOMIC DNA]</scope>
    <source>
        <strain evidence="9 10">LI1</strain>
    </source>
</reference>
<keyword evidence="10" id="KW-1185">Reference proteome</keyword>
<keyword evidence="3" id="KW-0813">Transport</keyword>